<feature type="compositionally biased region" description="Basic and acidic residues" evidence="2">
    <location>
        <begin position="650"/>
        <end position="668"/>
    </location>
</feature>
<evidence type="ECO:0000259" key="3">
    <source>
        <dbReference type="PROSITE" id="PS50158"/>
    </source>
</evidence>
<dbReference type="GO" id="GO:0008270">
    <property type="term" value="F:zinc ion binding"/>
    <property type="evidence" value="ECO:0007669"/>
    <property type="project" value="UniProtKB-KW"/>
</dbReference>
<dbReference type="InterPro" id="IPR040256">
    <property type="entry name" value="At4g02000-like"/>
</dbReference>
<dbReference type="PANTHER" id="PTHR31286:SF178">
    <property type="entry name" value="DUF4283 DOMAIN-CONTAINING PROTEIN"/>
    <property type="match status" value="1"/>
</dbReference>
<sequence>MENFHKVGLKLFIPFVSYCRRLWRLSKLLVPLLKANVSLVRKLPSHYPRVLRRWKKLTSLCLLGKVVAPMVVNAGDIAETVTKKWLKKVSVSSLPDTEPKCNRFKLGFESAEDREWALDNSPWSFKGYTFVLRAWAPDIHGSVTIDNMRLWVQVHNLPHEYFSIANGTLLGNMIGKVVRVELDEEKPMSWKLFIRVQIDINIGKPLCSGCFFDLASGVKRWIQFKYEKIGIFCYFCGSVGHQRKGCSLSSPVTVANLDGTPFPMYGPWMSTTSLYRDVFSGATSKPLVGSSTGRPSGKLQLGGPIAVADVDGGVVRSSSTVARGSKRTKAVVSRAMHEKDHGRQKVWMPKKVPGEGARRFAVNGNEVEGNLNNWEKISDLIPKVGSVQLEREKENQVVLLGLGSGNLEVGVGPNLGLGLVSSGGPGGLVGSVGGAGTKEWEGNGGDVGFVGSGPGLVMGFSNNNNLKGGGPNGVKARLENLVGPGCVNSLCNEPDGLKGGMFGSGGPGCDDLIDKSWAIGPKSLERPKVVVDLKGKEKGEAFGGPCGIDCDMVGKNMAHVNDASEAEPQGEEERALSHFFRAQEELLYDLKHFGNLDLYEIKKIGGDIGVKPTSETNERTTPFKKRKFEGSASLCTRPNKIVRRHPDVVRDFPWDPKEKDCESKVDFDDRSEEPSEGSSSSSCNNGVKRSG</sequence>
<dbReference type="GO" id="GO:0003676">
    <property type="term" value="F:nucleic acid binding"/>
    <property type="evidence" value="ECO:0007669"/>
    <property type="project" value="InterPro"/>
</dbReference>
<evidence type="ECO:0000313" key="5">
    <source>
        <dbReference type="Proteomes" id="UP000583929"/>
    </source>
</evidence>
<accession>A0A7J6EU41</accession>
<dbReference type="EMBL" id="JAATIQ010000334">
    <property type="protein sequence ID" value="KAF4361190.1"/>
    <property type="molecule type" value="Genomic_DNA"/>
</dbReference>
<evidence type="ECO:0000313" key="4">
    <source>
        <dbReference type="EMBL" id="KAF4361190.1"/>
    </source>
</evidence>
<dbReference type="Proteomes" id="UP000583929">
    <property type="component" value="Unassembled WGS sequence"/>
</dbReference>
<dbReference type="InterPro" id="IPR025836">
    <property type="entry name" value="Zn_knuckle_CX2CX4HX4C"/>
</dbReference>
<keyword evidence="1" id="KW-0863">Zinc-finger</keyword>
<protein>
    <recommendedName>
        <fullName evidence="3">CCHC-type domain-containing protein</fullName>
    </recommendedName>
</protein>
<proteinExistence type="predicted"/>
<dbReference type="AlphaFoldDB" id="A0A7J6EU41"/>
<feature type="domain" description="CCHC-type" evidence="3">
    <location>
        <begin position="233"/>
        <end position="246"/>
    </location>
</feature>
<dbReference type="InterPro" id="IPR025558">
    <property type="entry name" value="DUF4283"/>
</dbReference>
<name>A0A7J6EU41_CANSA</name>
<keyword evidence="1" id="KW-0479">Metal-binding</keyword>
<dbReference type="Pfam" id="PF14392">
    <property type="entry name" value="zf-CCHC_4"/>
    <property type="match status" value="1"/>
</dbReference>
<evidence type="ECO:0000256" key="2">
    <source>
        <dbReference type="SAM" id="MobiDB-lite"/>
    </source>
</evidence>
<evidence type="ECO:0000256" key="1">
    <source>
        <dbReference type="PROSITE-ProRule" id="PRU00047"/>
    </source>
</evidence>
<feature type="region of interest" description="Disordered" evidence="2">
    <location>
        <begin position="650"/>
        <end position="691"/>
    </location>
</feature>
<reference evidence="4 5" key="1">
    <citation type="journal article" date="2020" name="bioRxiv">
        <title>Sequence and annotation of 42 cannabis genomes reveals extensive copy number variation in cannabinoid synthesis and pathogen resistance genes.</title>
        <authorList>
            <person name="Mckernan K.J."/>
            <person name="Helbert Y."/>
            <person name="Kane L.T."/>
            <person name="Ebling H."/>
            <person name="Zhang L."/>
            <person name="Liu B."/>
            <person name="Eaton Z."/>
            <person name="Mclaughlin S."/>
            <person name="Kingan S."/>
            <person name="Baybayan P."/>
            <person name="Concepcion G."/>
            <person name="Jordan M."/>
            <person name="Riva A."/>
            <person name="Barbazuk W."/>
            <person name="Harkins T."/>
        </authorList>
    </citation>
    <scope>NUCLEOTIDE SEQUENCE [LARGE SCALE GENOMIC DNA]</scope>
    <source>
        <strain evidence="5">cv. Jamaican Lion 4</strain>
        <tissue evidence="4">Leaf</tissue>
    </source>
</reference>
<dbReference type="InterPro" id="IPR001878">
    <property type="entry name" value="Znf_CCHC"/>
</dbReference>
<dbReference type="PROSITE" id="PS50158">
    <property type="entry name" value="ZF_CCHC"/>
    <property type="match status" value="1"/>
</dbReference>
<comment type="caution">
    <text evidence="4">The sequence shown here is derived from an EMBL/GenBank/DDBJ whole genome shotgun (WGS) entry which is preliminary data.</text>
</comment>
<keyword evidence="1" id="KW-0862">Zinc</keyword>
<dbReference type="PANTHER" id="PTHR31286">
    <property type="entry name" value="GLYCINE-RICH CELL WALL STRUCTURAL PROTEIN 1.8-LIKE"/>
    <property type="match status" value="1"/>
</dbReference>
<gene>
    <name evidence="4" type="ORF">G4B88_027730</name>
</gene>
<organism evidence="4 5">
    <name type="scientific">Cannabis sativa</name>
    <name type="common">Hemp</name>
    <name type="synonym">Marijuana</name>
    <dbReference type="NCBI Taxonomy" id="3483"/>
    <lineage>
        <taxon>Eukaryota</taxon>
        <taxon>Viridiplantae</taxon>
        <taxon>Streptophyta</taxon>
        <taxon>Embryophyta</taxon>
        <taxon>Tracheophyta</taxon>
        <taxon>Spermatophyta</taxon>
        <taxon>Magnoliopsida</taxon>
        <taxon>eudicotyledons</taxon>
        <taxon>Gunneridae</taxon>
        <taxon>Pentapetalae</taxon>
        <taxon>rosids</taxon>
        <taxon>fabids</taxon>
        <taxon>Rosales</taxon>
        <taxon>Cannabaceae</taxon>
        <taxon>Cannabis</taxon>
    </lineage>
</organism>
<dbReference type="Pfam" id="PF14111">
    <property type="entry name" value="DUF4283"/>
    <property type="match status" value="1"/>
</dbReference>
<keyword evidence="5" id="KW-1185">Reference proteome</keyword>